<proteinExistence type="predicted"/>
<evidence type="ECO:0000313" key="2">
    <source>
        <dbReference type="EMBL" id="CAF3624515.1"/>
    </source>
</evidence>
<dbReference type="Proteomes" id="UP000663844">
    <property type="component" value="Unassembled WGS sequence"/>
</dbReference>
<comment type="caution">
    <text evidence="2">The sequence shown here is derived from an EMBL/GenBank/DDBJ whole genome shotgun (WGS) entry which is preliminary data.</text>
</comment>
<organism evidence="2 3">
    <name type="scientific">Adineta steineri</name>
    <dbReference type="NCBI Taxonomy" id="433720"/>
    <lineage>
        <taxon>Eukaryota</taxon>
        <taxon>Metazoa</taxon>
        <taxon>Spiralia</taxon>
        <taxon>Gnathifera</taxon>
        <taxon>Rotifera</taxon>
        <taxon>Eurotatoria</taxon>
        <taxon>Bdelloidea</taxon>
        <taxon>Adinetida</taxon>
        <taxon>Adinetidae</taxon>
        <taxon>Adineta</taxon>
    </lineage>
</organism>
<reference evidence="2" key="1">
    <citation type="submission" date="2021-02" db="EMBL/GenBank/DDBJ databases">
        <authorList>
            <person name="Nowell W R."/>
        </authorList>
    </citation>
    <scope>NUCLEOTIDE SEQUENCE</scope>
</reference>
<accession>A0A818PKK8</accession>
<sequence>MIFRYNTTSNNVTQSSRPKVDLLQNLNQLPSKTVSHFCRSDQVNQRAQVYNQTESIIMMTDGLTSIEHKIPTAEQTMRHKRFNKIAPFHTHMPTPKRQIHSNSFSKN</sequence>
<feature type="region of interest" description="Disordered" evidence="1">
    <location>
        <begin position="88"/>
        <end position="107"/>
    </location>
</feature>
<dbReference type="EMBL" id="CAJOAZ010000351">
    <property type="protein sequence ID" value="CAF3624515.1"/>
    <property type="molecule type" value="Genomic_DNA"/>
</dbReference>
<name>A0A818PKK8_9BILA</name>
<gene>
    <name evidence="2" type="ORF">OXD698_LOCUS7611</name>
</gene>
<evidence type="ECO:0000313" key="3">
    <source>
        <dbReference type="Proteomes" id="UP000663844"/>
    </source>
</evidence>
<dbReference type="AlphaFoldDB" id="A0A818PKK8"/>
<protein>
    <submittedName>
        <fullName evidence="2">Uncharacterized protein</fullName>
    </submittedName>
</protein>
<evidence type="ECO:0000256" key="1">
    <source>
        <dbReference type="SAM" id="MobiDB-lite"/>
    </source>
</evidence>